<dbReference type="InterPro" id="IPR001680">
    <property type="entry name" value="WD40_rpt"/>
</dbReference>
<gene>
    <name evidence="4" type="ORF">Poly51_33840</name>
</gene>
<dbReference type="Proteomes" id="UP000318288">
    <property type="component" value="Unassembled WGS sequence"/>
</dbReference>
<dbReference type="EMBL" id="SJPW01000004">
    <property type="protein sequence ID" value="TWU54665.1"/>
    <property type="molecule type" value="Genomic_DNA"/>
</dbReference>
<dbReference type="OrthoDB" id="9805828at2"/>
<dbReference type="InterPro" id="IPR015943">
    <property type="entry name" value="WD40/YVTN_repeat-like_dom_sf"/>
</dbReference>
<feature type="repeat" description="WD" evidence="3">
    <location>
        <begin position="166"/>
        <end position="198"/>
    </location>
</feature>
<keyword evidence="5" id="KW-1185">Reference proteome</keyword>
<protein>
    <submittedName>
        <fullName evidence="4">WD domain, G-beta repeat</fullName>
    </submittedName>
</protein>
<proteinExistence type="predicted"/>
<dbReference type="SUPFAM" id="SSF50978">
    <property type="entry name" value="WD40 repeat-like"/>
    <property type="match status" value="1"/>
</dbReference>
<evidence type="ECO:0000313" key="5">
    <source>
        <dbReference type="Proteomes" id="UP000318288"/>
    </source>
</evidence>
<dbReference type="PANTHER" id="PTHR44129">
    <property type="entry name" value="WD REPEAT-CONTAINING PROTEIN POP1"/>
    <property type="match status" value="1"/>
</dbReference>
<dbReference type="AlphaFoldDB" id="A0A5C6F0V5"/>
<dbReference type="Pfam" id="PF00400">
    <property type="entry name" value="WD40"/>
    <property type="match status" value="3"/>
</dbReference>
<organism evidence="4 5">
    <name type="scientific">Rubripirellula tenax</name>
    <dbReference type="NCBI Taxonomy" id="2528015"/>
    <lineage>
        <taxon>Bacteria</taxon>
        <taxon>Pseudomonadati</taxon>
        <taxon>Planctomycetota</taxon>
        <taxon>Planctomycetia</taxon>
        <taxon>Pirellulales</taxon>
        <taxon>Pirellulaceae</taxon>
        <taxon>Rubripirellula</taxon>
    </lineage>
</organism>
<evidence type="ECO:0000256" key="1">
    <source>
        <dbReference type="ARBA" id="ARBA00022574"/>
    </source>
</evidence>
<dbReference type="PROSITE" id="PS50294">
    <property type="entry name" value="WD_REPEATS_REGION"/>
    <property type="match status" value="1"/>
</dbReference>
<feature type="repeat" description="WD" evidence="3">
    <location>
        <begin position="210"/>
        <end position="254"/>
    </location>
</feature>
<evidence type="ECO:0000313" key="4">
    <source>
        <dbReference type="EMBL" id="TWU54665.1"/>
    </source>
</evidence>
<dbReference type="SMART" id="SM00320">
    <property type="entry name" value="WD40"/>
    <property type="match status" value="7"/>
</dbReference>
<accession>A0A5C6F0V5</accession>
<sequence>MNDWHLNRSKRWRLLVAITFWMIVSFSAYPHCAAQPPVTALAFAPSGDRIVSGSQGGVSIREWPSLMNAEDHVVDIGKIQDLQFSPDGTRLLIVGGKPSEVGEWRIVTWPNLTTIASSTAHDDVIHSAIWLSENEFVTAAADNEVIQWQVGASQSADGRADVVRRLSGHTRRVLSVESLDNGRLLVSAGVDQSLRVWSDEKDLTTPLRILDNHTDIVRDLARRPGEHSIAYLASASADKTVRLWQPSIGRLVRFARLPVEPLCIAWTTDGNHIGVGCIDGNLRIVNATSVKVEQTLPAIAGWAYTILASPDGSFAVGGSEGTLVRVRPSSPLSP</sequence>
<reference evidence="4 5" key="1">
    <citation type="submission" date="2019-02" db="EMBL/GenBank/DDBJ databases">
        <title>Deep-cultivation of Planctomycetes and their phenomic and genomic characterization uncovers novel biology.</title>
        <authorList>
            <person name="Wiegand S."/>
            <person name="Jogler M."/>
            <person name="Boedeker C."/>
            <person name="Pinto D."/>
            <person name="Vollmers J."/>
            <person name="Rivas-Marin E."/>
            <person name="Kohn T."/>
            <person name="Peeters S.H."/>
            <person name="Heuer A."/>
            <person name="Rast P."/>
            <person name="Oberbeckmann S."/>
            <person name="Bunk B."/>
            <person name="Jeske O."/>
            <person name="Meyerdierks A."/>
            <person name="Storesund J.E."/>
            <person name="Kallscheuer N."/>
            <person name="Luecker S."/>
            <person name="Lage O.M."/>
            <person name="Pohl T."/>
            <person name="Merkel B.J."/>
            <person name="Hornburger P."/>
            <person name="Mueller R.-W."/>
            <person name="Bruemmer F."/>
            <person name="Labrenz M."/>
            <person name="Spormann A.M."/>
            <person name="Op Den Camp H."/>
            <person name="Overmann J."/>
            <person name="Amann R."/>
            <person name="Jetten M.S.M."/>
            <person name="Mascher T."/>
            <person name="Medema M.H."/>
            <person name="Devos D.P."/>
            <person name="Kaster A.-K."/>
            <person name="Ovreas L."/>
            <person name="Rohde M."/>
            <person name="Galperin M.Y."/>
            <person name="Jogler C."/>
        </authorList>
    </citation>
    <scope>NUCLEOTIDE SEQUENCE [LARGE SCALE GENOMIC DNA]</scope>
    <source>
        <strain evidence="4 5">Poly51</strain>
    </source>
</reference>
<name>A0A5C6F0V5_9BACT</name>
<keyword evidence="1 3" id="KW-0853">WD repeat</keyword>
<dbReference type="RefSeq" id="WP_146458844.1">
    <property type="nucleotide sequence ID" value="NZ_SJPW01000004.1"/>
</dbReference>
<evidence type="ECO:0000256" key="2">
    <source>
        <dbReference type="ARBA" id="ARBA00022737"/>
    </source>
</evidence>
<dbReference type="InterPro" id="IPR050349">
    <property type="entry name" value="WD_LIS1/nudF_dynein_reg"/>
</dbReference>
<evidence type="ECO:0000256" key="3">
    <source>
        <dbReference type="PROSITE-ProRule" id="PRU00221"/>
    </source>
</evidence>
<comment type="caution">
    <text evidence="4">The sequence shown here is derived from an EMBL/GenBank/DDBJ whole genome shotgun (WGS) entry which is preliminary data.</text>
</comment>
<dbReference type="InterPro" id="IPR036322">
    <property type="entry name" value="WD40_repeat_dom_sf"/>
</dbReference>
<keyword evidence="2" id="KW-0677">Repeat</keyword>
<dbReference type="Gene3D" id="2.130.10.10">
    <property type="entry name" value="YVTN repeat-like/Quinoprotein amine dehydrogenase"/>
    <property type="match status" value="3"/>
</dbReference>
<dbReference type="PROSITE" id="PS50082">
    <property type="entry name" value="WD_REPEATS_2"/>
    <property type="match status" value="2"/>
</dbReference>